<name>A0A3M7QT36_BRAPC</name>
<reference evidence="1 2" key="1">
    <citation type="journal article" date="2018" name="Sci. Rep.">
        <title>Genomic signatures of local adaptation to the degree of environmental predictability in rotifers.</title>
        <authorList>
            <person name="Franch-Gras L."/>
            <person name="Hahn C."/>
            <person name="Garcia-Roger E.M."/>
            <person name="Carmona M.J."/>
            <person name="Serra M."/>
            <person name="Gomez A."/>
        </authorList>
    </citation>
    <scope>NUCLEOTIDE SEQUENCE [LARGE SCALE GENOMIC DNA]</scope>
    <source>
        <strain evidence="1">HYR1</strain>
    </source>
</reference>
<gene>
    <name evidence="1" type="ORF">BpHYR1_013313</name>
</gene>
<evidence type="ECO:0000313" key="1">
    <source>
        <dbReference type="EMBL" id="RNA14482.1"/>
    </source>
</evidence>
<comment type="caution">
    <text evidence="1">The sequence shown here is derived from an EMBL/GenBank/DDBJ whole genome shotgun (WGS) entry which is preliminary data.</text>
</comment>
<dbReference type="Proteomes" id="UP000276133">
    <property type="component" value="Unassembled WGS sequence"/>
</dbReference>
<keyword evidence="2" id="KW-1185">Reference proteome</keyword>
<sequence length="82" mass="9286">MFIFLRENNHCSRSLASFTVSFKFPFWLSFGTEHMLDFPDLLLLPSLASSSLSEDSQTNSMAGFFTIATNIIEEHVFNACLN</sequence>
<dbReference type="EMBL" id="REGN01005170">
    <property type="protein sequence ID" value="RNA14482.1"/>
    <property type="molecule type" value="Genomic_DNA"/>
</dbReference>
<protein>
    <submittedName>
        <fullName evidence="1">Uncharacterized protein</fullName>
    </submittedName>
</protein>
<evidence type="ECO:0000313" key="2">
    <source>
        <dbReference type="Proteomes" id="UP000276133"/>
    </source>
</evidence>
<proteinExistence type="predicted"/>
<organism evidence="1 2">
    <name type="scientific">Brachionus plicatilis</name>
    <name type="common">Marine rotifer</name>
    <name type="synonym">Brachionus muelleri</name>
    <dbReference type="NCBI Taxonomy" id="10195"/>
    <lineage>
        <taxon>Eukaryota</taxon>
        <taxon>Metazoa</taxon>
        <taxon>Spiralia</taxon>
        <taxon>Gnathifera</taxon>
        <taxon>Rotifera</taxon>
        <taxon>Eurotatoria</taxon>
        <taxon>Monogononta</taxon>
        <taxon>Pseudotrocha</taxon>
        <taxon>Ploima</taxon>
        <taxon>Brachionidae</taxon>
        <taxon>Brachionus</taxon>
    </lineage>
</organism>
<dbReference type="AlphaFoldDB" id="A0A3M7QT36"/>
<accession>A0A3M7QT36</accession>